<protein>
    <submittedName>
        <fullName evidence="1">Unannotated protein</fullName>
    </submittedName>
</protein>
<organism evidence="1">
    <name type="scientific">freshwater metagenome</name>
    <dbReference type="NCBI Taxonomy" id="449393"/>
    <lineage>
        <taxon>unclassified sequences</taxon>
        <taxon>metagenomes</taxon>
        <taxon>ecological metagenomes</taxon>
    </lineage>
</organism>
<accession>A0A6J6UJH5</accession>
<gene>
    <name evidence="1" type="ORF">UFOPK2810_01229</name>
</gene>
<name>A0A6J6UJH5_9ZZZZ</name>
<sequence>MPPPTSYRVAVFAPFTPGSTPTPVASMTVPATGLTSMFTIPALYQLGANSPTGVWTVAVQPINSTGSGTPSRANFVVTTALKKSLALQAALVQDLQDIPIGLQEIEAAECAAGVSTVSPVTGTCSNGIFTPSR</sequence>
<dbReference type="AlphaFoldDB" id="A0A6J6UJH5"/>
<proteinExistence type="predicted"/>
<evidence type="ECO:0000313" key="1">
    <source>
        <dbReference type="EMBL" id="CAB4758873.1"/>
    </source>
</evidence>
<reference evidence="1" key="1">
    <citation type="submission" date="2020-05" db="EMBL/GenBank/DDBJ databases">
        <authorList>
            <person name="Chiriac C."/>
            <person name="Salcher M."/>
            <person name="Ghai R."/>
            <person name="Kavagutti S V."/>
        </authorList>
    </citation>
    <scope>NUCLEOTIDE SEQUENCE</scope>
</reference>
<dbReference type="EMBL" id="CAEZYZ010000219">
    <property type="protein sequence ID" value="CAB4758873.1"/>
    <property type="molecule type" value="Genomic_DNA"/>
</dbReference>